<reference evidence="2 3" key="1">
    <citation type="submission" date="2019-05" db="EMBL/GenBank/DDBJ databases">
        <title>Another draft genome of Portunus trituberculatus and its Hox gene families provides insights of decapod evolution.</title>
        <authorList>
            <person name="Jeong J.-H."/>
            <person name="Song I."/>
            <person name="Kim S."/>
            <person name="Choi T."/>
            <person name="Kim D."/>
            <person name="Ryu S."/>
            <person name="Kim W."/>
        </authorList>
    </citation>
    <scope>NUCLEOTIDE SEQUENCE [LARGE SCALE GENOMIC DNA]</scope>
    <source>
        <tissue evidence="2">Muscle</tissue>
    </source>
</reference>
<proteinExistence type="predicted"/>
<evidence type="ECO:0000313" key="3">
    <source>
        <dbReference type="Proteomes" id="UP000324222"/>
    </source>
</evidence>
<feature type="region of interest" description="Disordered" evidence="1">
    <location>
        <begin position="101"/>
        <end position="120"/>
    </location>
</feature>
<dbReference type="AlphaFoldDB" id="A0A5B7EP68"/>
<dbReference type="Proteomes" id="UP000324222">
    <property type="component" value="Unassembled WGS sequence"/>
</dbReference>
<accession>A0A5B7EP68</accession>
<evidence type="ECO:0000313" key="2">
    <source>
        <dbReference type="EMBL" id="MPC35056.1"/>
    </source>
</evidence>
<organism evidence="2 3">
    <name type="scientific">Portunus trituberculatus</name>
    <name type="common">Swimming crab</name>
    <name type="synonym">Neptunus trituberculatus</name>
    <dbReference type="NCBI Taxonomy" id="210409"/>
    <lineage>
        <taxon>Eukaryota</taxon>
        <taxon>Metazoa</taxon>
        <taxon>Ecdysozoa</taxon>
        <taxon>Arthropoda</taxon>
        <taxon>Crustacea</taxon>
        <taxon>Multicrustacea</taxon>
        <taxon>Malacostraca</taxon>
        <taxon>Eumalacostraca</taxon>
        <taxon>Eucarida</taxon>
        <taxon>Decapoda</taxon>
        <taxon>Pleocyemata</taxon>
        <taxon>Brachyura</taxon>
        <taxon>Eubrachyura</taxon>
        <taxon>Portunoidea</taxon>
        <taxon>Portunidae</taxon>
        <taxon>Portuninae</taxon>
        <taxon>Portunus</taxon>
    </lineage>
</organism>
<keyword evidence="3" id="KW-1185">Reference proteome</keyword>
<sequence>MEVSGQSAAQVMRLCYLARAAECPPSARCQAFTLRASHIREQSGSHLTLQALHYQITRMHVSRPQTYEESELVAVRQLPRTLDSPLTLGLPDLVHYPPNVLPTSDDLQEPDLAGSIASTS</sequence>
<name>A0A5B7EP68_PORTR</name>
<protein>
    <submittedName>
        <fullName evidence="2">Uncharacterized protein</fullName>
    </submittedName>
</protein>
<evidence type="ECO:0000256" key="1">
    <source>
        <dbReference type="SAM" id="MobiDB-lite"/>
    </source>
</evidence>
<dbReference type="EMBL" id="VSRR010003189">
    <property type="protein sequence ID" value="MPC35056.1"/>
    <property type="molecule type" value="Genomic_DNA"/>
</dbReference>
<gene>
    <name evidence="2" type="ORF">E2C01_028466</name>
</gene>
<comment type="caution">
    <text evidence="2">The sequence shown here is derived from an EMBL/GenBank/DDBJ whole genome shotgun (WGS) entry which is preliminary data.</text>
</comment>